<reference evidence="8" key="1">
    <citation type="journal article" date="2021" name="Nat. Commun.">
        <title>Genetic determinants of endophytism in the Arabidopsis root mycobiome.</title>
        <authorList>
            <person name="Mesny F."/>
            <person name="Miyauchi S."/>
            <person name="Thiergart T."/>
            <person name="Pickel B."/>
            <person name="Atanasova L."/>
            <person name="Karlsson M."/>
            <person name="Huettel B."/>
            <person name="Barry K.W."/>
            <person name="Haridas S."/>
            <person name="Chen C."/>
            <person name="Bauer D."/>
            <person name="Andreopoulos W."/>
            <person name="Pangilinan J."/>
            <person name="LaButti K."/>
            <person name="Riley R."/>
            <person name="Lipzen A."/>
            <person name="Clum A."/>
            <person name="Drula E."/>
            <person name="Henrissat B."/>
            <person name="Kohler A."/>
            <person name="Grigoriev I.V."/>
            <person name="Martin F.M."/>
            <person name="Hacquard S."/>
        </authorList>
    </citation>
    <scope>NUCLEOTIDE SEQUENCE</scope>
    <source>
        <strain evidence="8">MPI-CAGE-CH-0243</strain>
    </source>
</reference>
<feature type="domain" description="Rhodopsin" evidence="7">
    <location>
        <begin position="41"/>
        <end position="278"/>
    </location>
</feature>
<dbReference type="InterPro" id="IPR052337">
    <property type="entry name" value="SAT4-like"/>
</dbReference>
<dbReference type="Proteomes" id="UP000700596">
    <property type="component" value="Unassembled WGS sequence"/>
</dbReference>
<dbReference type="OrthoDB" id="10017208at2759"/>
<feature type="transmembrane region" description="Helical" evidence="6">
    <location>
        <begin position="24"/>
        <end position="45"/>
    </location>
</feature>
<dbReference type="PANTHER" id="PTHR33048">
    <property type="entry name" value="PTH11-LIKE INTEGRAL MEMBRANE PROTEIN (AFU_ORTHOLOGUE AFUA_5G11245)"/>
    <property type="match status" value="1"/>
</dbReference>
<comment type="similarity">
    <text evidence="5">Belongs to the SAT4 family.</text>
</comment>
<feature type="transmembrane region" description="Helical" evidence="6">
    <location>
        <begin position="102"/>
        <end position="124"/>
    </location>
</feature>
<keyword evidence="3 6" id="KW-1133">Transmembrane helix</keyword>
<keyword evidence="4 6" id="KW-0472">Membrane</keyword>
<dbReference type="GO" id="GO:0016020">
    <property type="term" value="C:membrane"/>
    <property type="evidence" value="ECO:0007669"/>
    <property type="project" value="UniProtKB-SubCell"/>
</dbReference>
<evidence type="ECO:0000256" key="4">
    <source>
        <dbReference type="ARBA" id="ARBA00023136"/>
    </source>
</evidence>
<dbReference type="PANTHER" id="PTHR33048:SF151">
    <property type="entry name" value="INTEGRAL MEMBRANE PROTEIN"/>
    <property type="match status" value="1"/>
</dbReference>
<evidence type="ECO:0000313" key="9">
    <source>
        <dbReference type="Proteomes" id="UP000700596"/>
    </source>
</evidence>
<organism evidence="8 9">
    <name type="scientific">Dendryphion nanum</name>
    <dbReference type="NCBI Taxonomy" id="256645"/>
    <lineage>
        <taxon>Eukaryota</taxon>
        <taxon>Fungi</taxon>
        <taxon>Dikarya</taxon>
        <taxon>Ascomycota</taxon>
        <taxon>Pezizomycotina</taxon>
        <taxon>Dothideomycetes</taxon>
        <taxon>Pleosporomycetidae</taxon>
        <taxon>Pleosporales</taxon>
        <taxon>Torulaceae</taxon>
        <taxon>Dendryphion</taxon>
    </lineage>
</organism>
<keyword evidence="9" id="KW-1185">Reference proteome</keyword>
<evidence type="ECO:0000259" key="7">
    <source>
        <dbReference type="Pfam" id="PF20684"/>
    </source>
</evidence>
<feature type="transmembrane region" description="Helical" evidence="6">
    <location>
        <begin position="57"/>
        <end position="82"/>
    </location>
</feature>
<dbReference type="AlphaFoldDB" id="A0A9P9ISZ0"/>
<name>A0A9P9ISZ0_9PLEO</name>
<evidence type="ECO:0000256" key="1">
    <source>
        <dbReference type="ARBA" id="ARBA00004141"/>
    </source>
</evidence>
<evidence type="ECO:0000256" key="3">
    <source>
        <dbReference type="ARBA" id="ARBA00022989"/>
    </source>
</evidence>
<feature type="transmembrane region" description="Helical" evidence="6">
    <location>
        <begin position="218"/>
        <end position="237"/>
    </location>
</feature>
<gene>
    <name evidence="8" type="ORF">B0J11DRAFT_503358</name>
</gene>
<protein>
    <recommendedName>
        <fullName evidence="7">Rhodopsin domain-containing protein</fullName>
    </recommendedName>
</protein>
<evidence type="ECO:0000313" key="8">
    <source>
        <dbReference type="EMBL" id="KAH7132182.1"/>
    </source>
</evidence>
<feature type="transmembrane region" description="Helical" evidence="6">
    <location>
        <begin position="249"/>
        <end position="271"/>
    </location>
</feature>
<evidence type="ECO:0000256" key="2">
    <source>
        <dbReference type="ARBA" id="ARBA00022692"/>
    </source>
</evidence>
<comment type="subcellular location">
    <subcellularLocation>
        <location evidence="1">Membrane</location>
        <topology evidence="1">Multi-pass membrane protein</topology>
    </subcellularLocation>
</comment>
<dbReference type="InterPro" id="IPR049326">
    <property type="entry name" value="Rhodopsin_dom_fungi"/>
</dbReference>
<sequence length="340" mass="38533">MAPPTREMMADMSHSPHNNNQGRIIRFLVIFSVLALASVALRILSKWMQLSKIFWDDVLLVVAIVQMLAVNILFAIAMSRGGFGLHMADVSAAQLVFFNKSYFVAGLVMPSCYATAKLSMLWFLNDIFSYPKFQRVVRILAVVVGCWWIATMFLNTFICFPIQARWNPTVGGNCSHKVIQVEFFATPIPWIITDFAILIAPLPVLWRMKISRARQVALLLLFSIGILTCGVACKRYVTLLDIDDTDLTFSMVEPCIWTIIESSTTIICSALPGSARALRKFLPTTYLSHLVERIEVRYNRWKRNTTQRWLSGRRDVQLARDVPDSPPANLSTRKLDITPI</sequence>
<feature type="transmembrane region" description="Helical" evidence="6">
    <location>
        <begin position="136"/>
        <end position="163"/>
    </location>
</feature>
<evidence type="ECO:0000256" key="5">
    <source>
        <dbReference type="ARBA" id="ARBA00038359"/>
    </source>
</evidence>
<proteinExistence type="inferred from homology"/>
<dbReference type="EMBL" id="JAGMWT010000003">
    <property type="protein sequence ID" value="KAH7132182.1"/>
    <property type="molecule type" value="Genomic_DNA"/>
</dbReference>
<evidence type="ECO:0000256" key="6">
    <source>
        <dbReference type="SAM" id="Phobius"/>
    </source>
</evidence>
<accession>A0A9P9ISZ0</accession>
<comment type="caution">
    <text evidence="8">The sequence shown here is derived from an EMBL/GenBank/DDBJ whole genome shotgun (WGS) entry which is preliminary data.</text>
</comment>
<dbReference type="Pfam" id="PF20684">
    <property type="entry name" value="Fung_rhodopsin"/>
    <property type="match status" value="1"/>
</dbReference>
<feature type="transmembrane region" description="Helical" evidence="6">
    <location>
        <begin position="183"/>
        <end position="206"/>
    </location>
</feature>
<keyword evidence="2 6" id="KW-0812">Transmembrane</keyword>